<gene>
    <name evidence="2" type="ORF">LPB072_20345</name>
    <name evidence="3" type="ORF">LPB72_20515</name>
</gene>
<organism evidence="2 5">
    <name type="scientific">Hydrogenophaga crassostreae</name>
    <dbReference type="NCBI Taxonomy" id="1763535"/>
    <lineage>
        <taxon>Bacteria</taxon>
        <taxon>Pseudomonadati</taxon>
        <taxon>Pseudomonadota</taxon>
        <taxon>Betaproteobacteria</taxon>
        <taxon>Burkholderiales</taxon>
        <taxon>Comamonadaceae</taxon>
        <taxon>Hydrogenophaga</taxon>
    </lineage>
</organism>
<dbReference type="Proteomes" id="UP000185680">
    <property type="component" value="Chromosome"/>
</dbReference>
<dbReference type="KEGG" id="hyl:LPB072_20345"/>
<evidence type="ECO:0000313" key="5">
    <source>
        <dbReference type="Proteomes" id="UP000185680"/>
    </source>
</evidence>
<accession>A0A167GMA9</accession>
<sequence length="93" mass="9477">MAGQNALCSDRIGVYKRAMTTCIYGSETYEEGAVICVNGRGLRCVQGEWQETGQPCGEADADGDATGAAAPVAPRGPSAGPEGGDAPTTKAKR</sequence>
<dbReference type="EMBL" id="CP017476">
    <property type="protein sequence ID" value="AOW14817.1"/>
    <property type="molecule type" value="Genomic_DNA"/>
</dbReference>
<evidence type="ECO:0008006" key="6">
    <source>
        <dbReference type="Google" id="ProtNLM"/>
    </source>
</evidence>
<feature type="region of interest" description="Disordered" evidence="1">
    <location>
        <begin position="52"/>
        <end position="93"/>
    </location>
</feature>
<reference evidence="2 5" key="2">
    <citation type="submission" date="2016-10" db="EMBL/GenBank/DDBJ databases">
        <title>Hydorgenophaga sp. LPB0072 isolated from gastropod.</title>
        <authorList>
            <person name="Kim E."/>
            <person name="Yi H."/>
        </authorList>
    </citation>
    <scope>NUCLEOTIDE SEQUENCE [LARGE SCALE GENOMIC DNA]</scope>
    <source>
        <strain evidence="2 5">LPB0072</strain>
    </source>
</reference>
<dbReference type="Pfam" id="PF07383">
    <property type="entry name" value="DUF1496"/>
    <property type="match status" value="1"/>
</dbReference>
<feature type="compositionally biased region" description="Low complexity" evidence="1">
    <location>
        <begin position="64"/>
        <end position="80"/>
    </location>
</feature>
<name>A0A167GMA9_9BURK</name>
<protein>
    <recommendedName>
        <fullName evidence="6">DUF1496 domain-containing protein</fullName>
    </recommendedName>
</protein>
<dbReference type="AlphaFoldDB" id="A0A167GMA9"/>
<reference evidence="3 4" key="1">
    <citation type="submission" date="2016-02" db="EMBL/GenBank/DDBJ databases">
        <title>Draft genome sequence of Hydrogenophaga sp. LPB0072.</title>
        <authorList>
            <person name="Shin S.-K."/>
            <person name="Yi H."/>
        </authorList>
    </citation>
    <scope>NUCLEOTIDE SEQUENCE [LARGE SCALE GENOMIC DNA]</scope>
    <source>
        <strain evidence="3 4">LPB0072</strain>
    </source>
</reference>
<proteinExistence type="predicted"/>
<evidence type="ECO:0000313" key="3">
    <source>
        <dbReference type="EMBL" id="OAD39646.1"/>
    </source>
</evidence>
<dbReference type="Proteomes" id="UP000185657">
    <property type="component" value="Unassembled WGS sequence"/>
</dbReference>
<dbReference type="EMBL" id="LVWD01000041">
    <property type="protein sequence ID" value="OAD39646.1"/>
    <property type="molecule type" value="Genomic_DNA"/>
</dbReference>
<evidence type="ECO:0000313" key="2">
    <source>
        <dbReference type="EMBL" id="AOW14817.1"/>
    </source>
</evidence>
<dbReference type="InterPro" id="IPR009971">
    <property type="entry name" value="DUF1496"/>
</dbReference>
<keyword evidence="4" id="KW-1185">Reference proteome</keyword>
<evidence type="ECO:0000313" key="4">
    <source>
        <dbReference type="Proteomes" id="UP000185657"/>
    </source>
</evidence>
<evidence type="ECO:0000256" key="1">
    <source>
        <dbReference type="SAM" id="MobiDB-lite"/>
    </source>
</evidence>
<dbReference type="OrthoDB" id="5784855at2"/>